<dbReference type="STRING" id="249408.BOO71_0004330"/>
<comment type="caution">
    <text evidence="3">The sequence shown here is derived from an EMBL/GenBank/DDBJ whole genome shotgun (WGS) entry which is preliminary data.</text>
</comment>
<dbReference type="RefSeq" id="WP_075831317.1">
    <property type="nucleotide sequence ID" value="NZ_MSTI01000050.1"/>
</dbReference>
<dbReference type="InterPro" id="IPR000073">
    <property type="entry name" value="AB_hydrolase_1"/>
</dbReference>
<keyword evidence="4" id="KW-1185">Reference proteome</keyword>
<keyword evidence="3" id="KW-0808">Transferase</keyword>
<dbReference type="EMBL" id="MSTI01000050">
    <property type="protein sequence ID" value="OLV18898.1"/>
    <property type="molecule type" value="Genomic_DNA"/>
</dbReference>
<feature type="active site" evidence="1">
    <location>
        <position position="313"/>
    </location>
</feature>
<feature type="active site" description="Nucleophile" evidence="1">
    <location>
        <position position="128"/>
    </location>
</feature>
<dbReference type="NCBIfam" id="NF005757">
    <property type="entry name" value="PRK07581.1"/>
    <property type="match status" value="1"/>
</dbReference>
<dbReference type="Proteomes" id="UP000186607">
    <property type="component" value="Unassembled WGS sequence"/>
</dbReference>
<dbReference type="eggNOG" id="COG2021">
    <property type="taxonomic scope" value="Bacteria"/>
</dbReference>
<evidence type="ECO:0000259" key="2">
    <source>
        <dbReference type="Pfam" id="PF00561"/>
    </source>
</evidence>
<dbReference type="OrthoDB" id="9800754at2"/>
<name>A0A1U7P162_9DEIO</name>
<accession>A0A1U7P162</accession>
<dbReference type="GO" id="GO:0016747">
    <property type="term" value="F:acyltransferase activity, transferring groups other than amino-acyl groups"/>
    <property type="evidence" value="ECO:0007669"/>
    <property type="project" value="InterPro"/>
</dbReference>
<dbReference type="PANTHER" id="PTHR32268">
    <property type="entry name" value="HOMOSERINE O-ACETYLTRANSFERASE"/>
    <property type="match status" value="1"/>
</dbReference>
<dbReference type="PANTHER" id="PTHR32268:SF15">
    <property type="entry name" value="HOMOSERINE ACETYLTRANSFERASE FAMILY PROTEIN (AFU_ORTHOLOGUE AFUA_1G15350)"/>
    <property type="match status" value="1"/>
</dbReference>
<feature type="active site" evidence="1">
    <location>
        <position position="284"/>
    </location>
</feature>
<protein>
    <submittedName>
        <fullName evidence="3">Homoserine O-acetyltransferase</fullName>
    </submittedName>
</protein>
<dbReference type="AlphaFoldDB" id="A0A1U7P162"/>
<dbReference type="Pfam" id="PF00561">
    <property type="entry name" value="Abhydrolase_1"/>
    <property type="match status" value="1"/>
</dbReference>
<evidence type="ECO:0000313" key="4">
    <source>
        <dbReference type="Proteomes" id="UP000186607"/>
    </source>
</evidence>
<dbReference type="PIRSF" id="PIRSF000443">
    <property type="entry name" value="Homoser_Ac_trans"/>
    <property type="match status" value="1"/>
</dbReference>
<dbReference type="Gene3D" id="3.40.50.1820">
    <property type="entry name" value="alpha/beta hydrolase"/>
    <property type="match status" value="1"/>
</dbReference>
<dbReference type="InterPro" id="IPR029058">
    <property type="entry name" value="AB_hydrolase_fold"/>
</dbReference>
<evidence type="ECO:0000256" key="1">
    <source>
        <dbReference type="PIRSR" id="PIRSR000443-1"/>
    </source>
</evidence>
<dbReference type="InterPro" id="IPR008220">
    <property type="entry name" value="HAT_MetX-like"/>
</dbReference>
<feature type="domain" description="AB hydrolase-1" evidence="2">
    <location>
        <begin position="69"/>
        <end position="299"/>
    </location>
</feature>
<evidence type="ECO:0000313" key="3">
    <source>
        <dbReference type="EMBL" id="OLV18898.1"/>
    </source>
</evidence>
<proteinExistence type="predicted"/>
<dbReference type="SUPFAM" id="SSF53474">
    <property type="entry name" value="alpha/beta-Hydrolases"/>
    <property type="match status" value="1"/>
</dbReference>
<sequence length="338" mass="36785">MTSWPVQEGVFELGDWNAERGGVIRDARLAWQTHGTLNAARDNVIVYPCSYTATHDGQNWLIGPDGILDPEQWFIVIPDMFSNGLSSGAANTPDYPAVVTVRDNVLAQERLLREVFGVTHLAAAYGFSMGAMQAYHWAALFPSRVERAFVVCGSARTAPHNKVFLSGLLRTLEAAPEYVGGGQFSAVPHASLRAFGHIYAGWGLSQDFYRQDLFRTVLGAPDLETYLQTDWEASFGARDAANLYAQALTWSHGDISANDLYGGDLAAALGAIQARVLLLPSETDLYFRVADNAAELEWLKRGELRPIASVWGHRAGSPAGLTEELAFLKAAVRGALAE</sequence>
<organism evidence="3 4">
    <name type="scientific">Deinococcus marmoris</name>
    <dbReference type="NCBI Taxonomy" id="249408"/>
    <lineage>
        <taxon>Bacteria</taxon>
        <taxon>Thermotogati</taxon>
        <taxon>Deinococcota</taxon>
        <taxon>Deinococci</taxon>
        <taxon>Deinococcales</taxon>
        <taxon>Deinococcaceae</taxon>
        <taxon>Deinococcus</taxon>
    </lineage>
</organism>
<gene>
    <name evidence="3" type="ORF">BOO71_0004330</name>
</gene>
<reference evidence="3 4" key="1">
    <citation type="submission" date="2017-01" db="EMBL/GenBank/DDBJ databases">
        <title>Genome Analysis of Deinococcus marmoris KOPRI26562.</title>
        <authorList>
            <person name="Kim J.H."/>
            <person name="Oh H.-M."/>
        </authorList>
    </citation>
    <scope>NUCLEOTIDE SEQUENCE [LARGE SCALE GENOMIC DNA]</scope>
    <source>
        <strain evidence="3 4">KOPRI26562</strain>
    </source>
</reference>